<keyword evidence="3" id="KW-0808">Transferase</keyword>
<evidence type="ECO:0000259" key="4">
    <source>
        <dbReference type="Pfam" id="PF00852"/>
    </source>
</evidence>
<dbReference type="Proteomes" id="UP000321234">
    <property type="component" value="Unassembled WGS sequence"/>
</dbReference>
<dbReference type="Gene3D" id="3.40.50.11660">
    <property type="entry name" value="Glycosyl transferase family 10, C-terminal domain"/>
    <property type="match status" value="1"/>
</dbReference>
<keyword evidence="6" id="KW-1185">Reference proteome</keyword>
<organism evidence="5 6">
    <name type="scientific">Quadrisphaera setariae</name>
    <dbReference type="NCBI Taxonomy" id="2593304"/>
    <lineage>
        <taxon>Bacteria</taxon>
        <taxon>Bacillati</taxon>
        <taxon>Actinomycetota</taxon>
        <taxon>Actinomycetes</taxon>
        <taxon>Kineosporiales</taxon>
        <taxon>Kineosporiaceae</taxon>
        <taxon>Quadrisphaera</taxon>
    </lineage>
</organism>
<dbReference type="InterPro" id="IPR055270">
    <property type="entry name" value="Glyco_tran_10_C"/>
</dbReference>
<evidence type="ECO:0000313" key="5">
    <source>
        <dbReference type="EMBL" id="TXR55063.1"/>
    </source>
</evidence>
<accession>A0A5C8ZD26</accession>
<dbReference type="EMBL" id="VKAC01000010">
    <property type="protein sequence ID" value="TXR55063.1"/>
    <property type="molecule type" value="Genomic_DNA"/>
</dbReference>
<dbReference type="InterPro" id="IPR001503">
    <property type="entry name" value="Glyco_trans_10"/>
</dbReference>
<sequence>MSVVSDANTASRSSTVDRSRTAVVIGRGGAAGSIQTLATLQSVVQEWEGRGGTWDVELVIPRDGSTESLVGCLDGDLTVHYDVLDVSSVLSAVRARGSEPTVLVAGDSASVGGGASSSTKIRVPLVDEQGIDPWTGDRLESLSNFHPAADGLGVLTWERDFDPAVKHPVVVFTNLSVARAAAYRAHTKVAWLIESPEVYSEATAFVTANPNLFDLVITSDAHLARSLPRAVTVPLAGCWVPPEDQRLAEKSRDVSMVASGKGFTSGHRMRHHVIPHLQGVDLYGRGLHGVPNLGEVRNKADALLPYRYSIAVENTWTDDFFSEKIIDCFRTGTIPIWWGTSAVLNHFNPDGILTFKTLEELQAALRTATPEHYAERLDAVRDNYERARAWRVVEDRIQPHLLPYL</sequence>
<dbReference type="InterPro" id="IPR038577">
    <property type="entry name" value="GT10-like_C_sf"/>
</dbReference>
<dbReference type="PANTHER" id="PTHR11929">
    <property type="entry name" value="ALPHA- 1,3 -FUCOSYLTRANSFERASE"/>
    <property type="match status" value="1"/>
</dbReference>
<evidence type="ECO:0000256" key="2">
    <source>
        <dbReference type="ARBA" id="ARBA00022676"/>
    </source>
</evidence>
<comment type="similarity">
    <text evidence="1">Belongs to the glycosyltransferase 10 family.</text>
</comment>
<dbReference type="Pfam" id="PF00852">
    <property type="entry name" value="Glyco_transf_10"/>
    <property type="match status" value="1"/>
</dbReference>
<evidence type="ECO:0000256" key="1">
    <source>
        <dbReference type="ARBA" id="ARBA00008919"/>
    </source>
</evidence>
<name>A0A5C8ZD26_9ACTN</name>
<evidence type="ECO:0000256" key="3">
    <source>
        <dbReference type="ARBA" id="ARBA00022679"/>
    </source>
</evidence>
<dbReference type="RefSeq" id="WP_147927453.1">
    <property type="nucleotide sequence ID" value="NZ_VKAC01000010.1"/>
</dbReference>
<evidence type="ECO:0000313" key="6">
    <source>
        <dbReference type="Proteomes" id="UP000321234"/>
    </source>
</evidence>
<reference evidence="5 6" key="1">
    <citation type="submission" date="2019-07" db="EMBL/GenBank/DDBJ databases">
        <title>Quadrisphaera sp. strain DD2A genome sequencing and assembly.</title>
        <authorList>
            <person name="Kim I."/>
        </authorList>
    </citation>
    <scope>NUCLEOTIDE SEQUENCE [LARGE SCALE GENOMIC DNA]</scope>
    <source>
        <strain evidence="5 6">DD2A</strain>
    </source>
</reference>
<protein>
    <recommendedName>
        <fullName evidence="4">Fucosyltransferase C-terminal domain-containing protein</fullName>
    </recommendedName>
</protein>
<gene>
    <name evidence="5" type="ORF">FMM08_16335</name>
</gene>
<dbReference type="GO" id="GO:0016020">
    <property type="term" value="C:membrane"/>
    <property type="evidence" value="ECO:0007669"/>
    <property type="project" value="InterPro"/>
</dbReference>
<dbReference type="AlphaFoldDB" id="A0A5C8ZD26"/>
<feature type="domain" description="Fucosyltransferase C-terminal" evidence="4">
    <location>
        <begin position="249"/>
        <end position="366"/>
    </location>
</feature>
<dbReference type="SUPFAM" id="SSF53756">
    <property type="entry name" value="UDP-Glycosyltransferase/glycogen phosphorylase"/>
    <property type="match status" value="1"/>
</dbReference>
<dbReference type="PANTHER" id="PTHR11929:SF220">
    <property type="entry name" value="FUCOSYLTRANSFERASE"/>
    <property type="match status" value="1"/>
</dbReference>
<keyword evidence="2" id="KW-0328">Glycosyltransferase</keyword>
<proteinExistence type="inferred from homology"/>
<dbReference type="OrthoDB" id="3431291at2"/>
<comment type="caution">
    <text evidence="5">The sequence shown here is derived from an EMBL/GenBank/DDBJ whole genome shotgun (WGS) entry which is preliminary data.</text>
</comment>
<dbReference type="GO" id="GO:0008417">
    <property type="term" value="F:fucosyltransferase activity"/>
    <property type="evidence" value="ECO:0007669"/>
    <property type="project" value="InterPro"/>
</dbReference>